<proteinExistence type="predicted"/>
<name>A0A2W7CK07_9HYPH</name>
<organism evidence="2 3">
    <name type="scientific">Mesorhizobium kowhaii</name>
    <dbReference type="NCBI Taxonomy" id="1300272"/>
    <lineage>
        <taxon>Bacteria</taxon>
        <taxon>Pseudomonadati</taxon>
        <taxon>Pseudomonadota</taxon>
        <taxon>Alphaproteobacteria</taxon>
        <taxon>Hyphomicrobiales</taxon>
        <taxon>Phyllobacteriaceae</taxon>
        <taxon>Mesorhizobium</taxon>
    </lineage>
</organism>
<evidence type="ECO:0000256" key="1">
    <source>
        <dbReference type="SAM" id="MobiDB-lite"/>
    </source>
</evidence>
<keyword evidence="3" id="KW-1185">Reference proteome</keyword>
<reference evidence="3" key="1">
    <citation type="submission" date="2017-03" db="EMBL/GenBank/DDBJ databases">
        <authorList>
            <person name="Safronova V.I."/>
            <person name="Sazanova A.L."/>
            <person name="Chirak E.R."/>
        </authorList>
    </citation>
    <scope>NUCLEOTIDE SEQUENCE [LARGE SCALE GENOMIC DNA]</scope>
    <source>
        <strain evidence="3">Ach-343</strain>
    </source>
</reference>
<sequence>MFRMNFDARRVKPIELFTADMREKWFETCCLNMSLEETVAMNDAIKAANARALKEYNDKRHQYFLQAAGAAHNAMSIGEAKRYVRARAASSLRQAFEVLEQAMQQAGKVGEKVDIANEIVKRAVGPHAVPNSMTDAKQLTELAPVDAIDAALEAYGRGEIDEAFVKTLLGLLGAKVNGLVVEQELAKKSAGKAGAPLKKPPSGKVV</sequence>
<accession>A0A2W7CK07</accession>
<protein>
    <submittedName>
        <fullName evidence="2">Uncharacterized protein</fullName>
    </submittedName>
</protein>
<evidence type="ECO:0000313" key="2">
    <source>
        <dbReference type="EMBL" id="PZV36883.1"/>
    </source>
</evidence>
<dbReference type="EMBL" id="MZXV01000040">
    <property type="protein sequence ID" value="PZV36883.1"/>
    <property type="molecule type" value="Genomic_DNA"/>
</dbReference>
<dbReference type="AlphaFoldDB" id="A0A2W7CK07"/>
<dbReference type="Proteomes" id="UP000248616">
    <property type="component" value="Unassembled WGS sequence"/>
</dbReference>
<evidence type="ECO:0000313" key="3">
    <source>
        <dbReference type="Proteomes" id="UP000248616"/>
    </source>
</evidence>
<gene>
    <name evidence="2" type="ORF">B5V02_19470</name>
</gene>
<feature type="region of interest" description="Disordered" evidence="1">
    <location>
        <begin position="187"/>
        <end position="206"/>
    </location>
</feature>
<comment type="caution">
    <text evidence="2">The sequence shown here is derived from an EMBL/GenBank/DDBJ whole genome shotgun (WGS) entry which is preliminary data.</text>
</comment>